<dbReference type="Proteomes" id="UP000000305">
    <property type="component" value="Unassembled WGS sequence"/>
</dbReference>
<proteinExistence type="predicted"/>
<dbReference type="AlphaFoldDB" id="E9GT15"/>
<sequence length="271" mass="32030">MQKEALAPYWIAETPETCSTDFDKKKKKNAELGKLPRKNVNIFKEIFEIDFQIYTIRQNILAVYHLTPFGVFSLEVKVSDRSDTIENEPKNRKFFEYLVSTDEDFLNMCCVFSNCTKLAAIHRRRQLLYRISKLREKRQHFFDQLKENDLVTALNVLPFEESNIKKLESKVKKTNQLVFCQYCKKIFILSRSFSRHYQTHKYQEYKKEIKLHLDEVTRLSIIRQLDHNRGAGDVANRSIPRKTGPVQQRTLFDPVNQYDNLVGKQSGLSHQ</sequence>
<dbReference type="InterPro" id="IPR013087">
    <property type="entry name" value="Znf_C2H2_type"/>
</dbReference>
<dbReference type="PROSITE" id="PS50157">
    <property type="entry name" value="ZINC_FINGER_C2H2_2"/>
    <property type="match status" value="1"/>
</dbReference>
<dbReference type="PROSITE" id="PS00028">
    <property type="entry name" value="ZINC_FINGER_C2H2_1"/>
    <property type="match status" value="1"/>
</dbReference>
<dbReference type="GO" id="GO:0008270">
    <property type="term" value="F:zinc ion binding"/>
    <property type="evidence" value="ECO:0007669"/>
    <property type="project" value="UniProtKB-KW"/>
</dbReference>
<dbReference type="OrthoDB" id="10572455at2759"/>
<dbReference type="InParanoid" id="E9GT15"/>
<keyword evidence="1" id="KW-0863">Zinc-finger</keyword>
<evidence type="ECO:0000313" key="3">
    <source>
        <dbReference type="EMBL" id="EFX77291.1"/>
    </source>
</evidence>
<evidence type="ECO:0000256" key="1">
    <source>
        <dbReference type="PROSITE-ProRule" id="PRU00042"/>
    </source>
</evidence>
<gene>
    <name evidence="3" type="ORF">DAPPUDRAFT_321566</name>
</gene>
<dbReference type="SUPFAM" id="SSF57667">
    <property type="entry name" value="beta-beta-alpha zinc fingers"/>
    <property type="match status" value="1"/>
</dbReference>
<organism evidence="3 4">
    <name type="scientific">Daphnia pulex</name>
    <name type="common">Water flea</name>
    <dbReference type="NCBI Taxonomy" id="6669"/>
    <lineage>
        <taxon>Eukaryota</taxon>
        <taxon>Metazoa</taxon>
        <taxon>Ecdysozoa</taxon>
        <taxon>Arthropoda</taxon>
        <taxon>Crustacea</taxon>
        <taxon>Branchiopoda</taxon>
        <taxon>Diplostraca</taxon>
        <taxon>Cladocera</taxon>
        <taxon>Anomopoda</taxon>
        <taxon>Daphniidae</taxon>
        <taxon>Daphnia</taxon>
    </lineage>
</organism>
<name>E9GT15_DAPPU</name>
<keyword evidence="1" id="KW-0862">Zinc</keyword>
<reference evidence="3 4" key="1">
    <citation type="journal article" date="2011" name="Science">
        <title>The ecoresponsive genome of Daphnia pulex.</title>
        <authorList>
            <person name="Colbourne J.K."/>
            <person name="Pfrender M.E."/>
            <person name="Gilbert D."/>
            <person name="Thomas W.K."/>
            <person name="Tucker A."/>
            <person name="Oakley T.H."/>
            <person name="Tokishita S."/>
            <person name="Aerts A."/>
            <person name="Arnold G.J."/>
            <person name="Basu M.K."/>
            <person name="Bauer D.J."/>
            <person name="Caceres C.E."/>
            <person name="Carmel L."/>
            <person name="Casola C."/>
            <person name="Choi J.H."/>
            <person name="Detter J.C."/>
            <person name="Dong Q."/>
            <person name="Dusheyko S."/>
            <person name="Eads B.D."/>
            <person name="Frohlich T."/>
            <person name="Geiler-Samerotte K.A."/>
            <person name="Gerlach D."/>
            <person name="Hatcher P."/>
            <person name="Jogdeo S."/>
            <person name="Krijgsveld J."/>
            <person name="Kriventseva E.V."/>
            <person name="Kultz D."/>
            <person name="Laforsch C."/>
            <person name="Lindquist E."/>
            <person name="Lopez J."/>
            <person name="Manak J.R."/>
            <person name="Muller J."/>
            <person name="Pangilinan J."/>
            <person name="Patwardhan R.P."/>
            <person name="Pitluck S."/>
            <person name="Pritham E.J."/>
            <person name="Rechtsteiner A."/>
            <person name="Rho M."/>
            <person name="Rogozin I.B."/>
            <person name="Sakarya O."/>
            <person name="Salamov A."/>
            <person name="Schaack S."/>
            <person name="Shapiro H."/>
            <person name="Shiga Y."/>
            <person name="Skalitzky C."/>
            <person name="Smith Z."/>
            <person name="Souvorov A."/>
            <person name="Sung W."/>
            <person name="Tang Z."/>
            <person name="Tsuchiya D."/>
            <person name="Tu H."/>
            <person name="Vos H."/>
            <person name="Wang M."/>
            <person name="Wolf Y.I."/>
            <person name="Yamagata H."/>
            <person name="Yamada T."/>
            <person name="Ye Y."/>
            <person name="Shaw J.R."/>
            <person name="Andrews J."/>
            <person name="Crease T.J."/>
            <person name="Tang H."/>
            <person name="Lucas S.M."/>
            <person name="Robertson H.M."/>
            <person name="Bork P."/>
            <person name="Koonin E.V."/>
            <person name="Zdobnov E.M."/>
            <person name="Grigoriev I.V."/>
            <person name="Lynch M."/>
            <person name="Boore J.L."/>
        </authorList>
    </citation>
    <scope>NUCLEOTIDE SEQUENCE [LARGE SCALE GENOMIC DNA]</scope>
</reference>
<feature type="domain" description="C2H2-type" evidence="2">
    <location>
        <begin position="178"/>
        <end position="205"/>
    </location>
</feature>
<dbReference type="EMBL" id="GL732563">
    <property type="protein sequence ID" value="EFX77291.1"/>
    <property type="molecule type" value="Genomic_DNA"/>
</dbReference>
<dbReference type="KEGG" id="dpx:DAPPUDRAFT_321566"/>
<dbReference type="InterPro" id="IPR036236">
    <property type="entry name" value="Znf_C2H2_sf"/>
</dbReference>
<keyword evidence="4" id="KW-1185">Reference proteome</keyword>
<accession>E9GT15</accession>
<evidence type="ECO:0000313" key="4">
    <source>
        <dbReference type="Proteomes" id="UP000000305"/>
    </source>
</evidence>
<keyword evidence="1" id="KW-0479">Metal-binding</keyword>
<dbReference type="HOGENOM" id="CLU_1027661_0_0_1"/>
<evidence type="ECO:0000259" key="2">
    <source>
        <dbReference type="PROSITE" id="PS50157"/>
    </source>
</evidence>
<protein>
    <recommendedName>
        <fullName evidence="2">C2H2-type domain-containing protein</fullName>
    </recommendedName>
</protein>